<keyword evidence="1" id="KW-0430">Lectin</keyword>
<evidence type="ECO:0000256" key="3">
    <source>
        <dbReference type="SAM" id="Coils"/>
    </source>
</evidence>
<name>A0A3P8RNI2_AMPPE</name>
<keyword evidence="4" id="KW-0812">Transmembrane</keyword>
<dbReference type="PROSITE" id="PS50041">
    <property type="entry name" value="C_TYPE_LECTIN_2"/>
    <property type="match status" value="1"/>
</dbReference>
<proteinExistence type="predicted"/>
<dbReference type="GeneTree" id="ENSGT01030000234575"/>
<reference evidence="6 7" key="1">
    <citation type="submission" date="2018-03" db="EMBL/GenBank/DDBJ databases">
        <title>Finding Nemo's genes: A chromosome-scale reference assembly of the genome of the orange clownfish Amphiprion percula.</title>
        <authorList>
            <person name="Lehmann R."/>
        </authorList>
    </citation>
    <scope>NUCLEOTIDE SEQUENCE</scope>
</reference>
<dbReference type="Ensembl" id="ENSAPET00000001085.1">
    <property type="protein sequence ID" value="ENSAPEP00000001060.1"/>
    <property type="gene ID" value="ENSAPEG00000000801.1"/>
</dbReference>
<keyword evidence="4" id="KW-0472">Membrane</keyword>
<dbReference type="PROSITE" id="PS00615">
    <property type="entry name" value="C_TYPE_LECTIN_1"/>
    <property type="match status" value="1"/>
</dbReference>
<keyword evidence="4" id="KW-1133">Transmembrane helix</keyword>
<keyword evidence="7" id="KW-1185">Reference proteome</keyword>
<accession>A0A3P8RNI2</accession>
<dbReference type="Pfam" id="PF00059">
    <property type="entry name" value="Lectin_C"/>
    <property type="match status" value="1"/>
</dbReference>
<dbReference type="AlphaFoldDB" id="A0A3P8RNI2"/>
<dbReference type="InterPro" id="IPR001304">
    <property type="entry name" value="C-type_lectin-like"/>
</dbReference>
<dbReference type="OMA" id="EDCAAMY"/>
<dbReference type="STRING" id="161767.ENSAPEP00000001060"/>
<evidence type="ECO:0000256" key="2">
    <source>
        <dbReference type="ARBA" id="ARBA00023157"/>
    </source>
</evidence>
<keyword evidence="2" id="KW-1015">Disulfide bond</keyword>
<evidence type="ECO:0000259" key="5">
    <source>
        <dbReference type="PROSITE" id="PS50041"/>
    </source>
</evidence>
<dbReference type="SUPFAM" id="SSF56436">
    <property type="entry name" value="C-type lectin-like"/>
    <property type="match status" value="1"/>
</dbReference>
<feature type="transmembrane region" description="Helical" evidence="4">
    <location>
        <begin position="56"/>
        <end position="79"/>
    </location>
</feature>
<dbReference type="InterPro" id="IPR050111">
    <property type="entry name" value="C-type_lectin/snaclec_domain"/>
</dbReference>
<dbReference type="Gene3D" id="3.10.100.10">
    <property type="entry name" value="Mannose-Binding Protein A, subunit A"/>
    <property type="match status" value="1"/>
</dbReference>
<organism evidence="6 7">
    <name type="scientific">Amphiprion percula</name>
    <name type="common">Orange clownfish</name>
    <name type="synonym">Lutjanus percula</name>
    <dbReference type="NCBI Taxonomy" id="161767"/>
    <lineage>
        <taxon>Eukaryota</taxon>
        <taxon>Metazoa</taxon>
        <taxon>Chordata</taxon>
        <taxon>Craniata</taxon>
        <taxon>Vertebrata</taxon>
        <taxon>Euteleostomi</taxon>
        <taxon>Actinopterygii</taxon>
        <taxon>Neopterygii</taxon>
        <taxon>Teleostei</taxon>
        <taxon>Neoteleostei</taxon>
        <taxon>Acanthomorphata</taxon>
        <taxon>Ovalentaria</taxon>
        <taxon>Pomacentridae</taxon>
        <taxon>Amphiprion</taxon>
    </lineage>
</organism>
<protein>
    <recommendedName>
        <fullName evidence="5">C-type lectin domain-containing protein</fullName>
    </recommendedName>
</protein>
<dbReference type="Proteomes" id="UP000265080">
    <property type="component" value="Chromosome 18"/>
</dbReference>
<dbReference type="PANTHER" id="PTHR22803">
    <property type="entry name" value="MANNOSE, PHOSPHOLIPASE, LECTIN RECEPTOR RELATED"/>
    <property type="match status" value="1"/>
</dbReference>
<feature type="coiled-coil region" evidence="3">
    <location>
        <begin position="96"/>
        <end position="151"/>
    </location>
</feature>
<evidence type="ECO:0000256" key="1">
    <source>
        <dbReference type="ARBA" id="ARBA00022734"/>
    </source>
</evidence>
<feature type="domain" description="C-type lectin" evidence="5">
    <location>
        <begin position="176"/>
        <end position="305"/>
    </location>
</feature>
<dbReference type="InterPro" id="IPR018378">
    <property type="entry name" value="C-type_lectin_CS"/>
</dbReference>
<dbReference type="InterPro" id="IPR033989">
    <property type="entry name" value="CD209-like_CTLD"/>
</dbReference>
<dbReference type="SMART" id="SM00034">
    <property type="entry name" value="CLECT"/>
    <property type="match status" value="1"/>
</dbReference>
<keyword evidence="3" id="KW-0175">Coiled coil</keyword>
<dbReference type="GO" id="GO:0030246">
    <property type="term" value="F:carbohydrate binding"/>
    <property type="evidence" value="ECO:0007669"/>
    <property type="project" value="UniProtKB-KW"/>
</dbReference>
<reference evidence="6" key="3">
    <citation type="submission" date="2025-09" db="UniProtKB">
        <authorList>
            <consortium name="Ensembl"/>
        </authorList>
    </citation>
    <scope>IDENTIFICATION</scope>
</reference>
<dbReference type="CDD" id="cd03590">
    <property type="entry name" value="CLECT_DC-SIGN_like"/>
    <property type="match status" value="1"/>
</dbReference>
<evidence type="ECO:0000256" key="4">
    <source>
        <dbReference type="SAM" id="Phobius"/>
    </source>
</evidence>
<dbReference type="InterPro" id="IPR016187">
    <property type="entry name" value="CTDL_fold"/>
</dbReference>
<evidence type="ECO:0000313" key="6">
    <source>
        <dbReference type="Ensembl" id="ENSAPEP00000001060.1"/>
    </source>
</evidence>
<dbReference type="InterPro" id="IPR016186">
    <property type="entry name" value="C-type_lectin-like/link_sf"/>
</dbReference>
<evidence type="ECO:0000313" key="7">
    <source>
        <dbReference type="Proteomes" id="UP000265080"/>
    </source>
</evidence>
<sequence length="312" mass="35803">MEARENSGGTFEPRYNTLVSPEELNADENPLYPNRGKQQVSMSTVRPGSSLNHYKVLAVSLAVLAVILLAVDIGLGVYYHKLNDGNQIVTDISGEMAKLQATYNAAIQRRDEVKKQLAKEVSEHQVTKWELEHQSRRSKDYEKQAAKIQMEIAVLKSHMPMLKEGCRHCLPGWTFMNSLCYYLTFSDTTLRKSWTDAREFCKKRGGDLAVIDSREKHLAIAELINNYHDPSRPISQSGYWIGLRDVEEEGIWKWLDGKRLIDGYWNEGEPNNQNNEDCAAMYPRSNPFRAWNDAPCSYSLKWICEMQPRTVH</sequence>
<reference evidence="6" key="2">
    <citation type="submission" date="2025-08" db="UniProtKB">
        <authorList>
            <consortium name="Ensembl"/>
        </authorList>
    </citation>
    <scope>IDENTIFICATION</scope>
</reference>